<dbReference type="EMBL" id="CAEZVQ010000188">
    <property type="protein sequence ID" value="CAB4643033.1"/>
    <property type="molecule type" value="Genomic_DNA"/>
</dbReference>
<dbReference type="Pfam" id="PF22234">
    <property type="entry name" value="Rv2466c-like"/>
    <property type="match status" value="1"/>
</dbReference>
<name>A0A6J6K3P7_9ZZZZ</name>
<protein>
    <submittedName>
        <fullName evidence="1">Unannotated protein</fullName>
    </submittedName>
</protein>
<evidence type="ECO:0000313" key="1">
    <source>
        <dbReference type="EMBL" id="CAB4643033.1"/>
    </source>
</evidence>
<dbReference type="InterPro" id="IPR036249">
    <property type="entry name" value="Thioredoxin-like_sf"/>
</dbReference>
<dbReference type="SUPFAM" id="SSF52833">
    <property type="entry name" value="Thioredoxin-like"/>
    <property type="match status" value="1"/>
</dbReference>
<organism evidence="1">
    <name type="scientific">freshwater metagenome</name>
    <dbReference type="NCBI Taxonomy" id="449393"/>
    <lineage>
        <taxon>unclassified sequences</taxon>
        <taxon>metagenomes</taxon>
        <taxon>ecological metagenomes</taxon>
    </lineage>
</organism>
<gene>
    <name evidence="1" type="ORF">UFOPK2086_01150</name>
</gene>
<dbReference type="Gene3D" id="3.40.30.10">
    <property type="entry name" value="Glutaredoxin"/>
    <property type="match status" value="1"/>
</dbReference>
<dbReference type="InterPro" id="IPR053977">
    <property type="entry name" value="Rv2466c-like"/>
</dbReference>
<reference evidence="1" key="1">
    <citation type="submission" date="2020-05" db="EMBL/GenBank/DDBJ databases">
        <authorList>
            <person name="Chiriac C."/>
            <person name="Salcher M."/>
            <person name="Ghai R."/>
            <person name="Kavagutti S V."/>
        </authorList>
    </citation>
    <scope>NUCLEOTIDE SEQUENCE</scope>
</reference>
<dbReference type="AlphaFoldDB" id="A0A6J6K3P7"/>
<accession>A0A6J6K3P7</accession>
<dbReference type="CDD" id="cd02972">
    <property type="entry name" value="DsbA_family"/>
    <property type="match status" value="1"/>
</dbReference>
<sequence>MADLDFFFDPVCPWAWITSRWVAEVQQLRQYDVQWKFISLKFLNEDKMDYSKMPAGYKDIHAAGTNGLRVAARARAEQGNDACGLVYTALGTSLHNNQEREKFVADPVAHIASLLTSVGLPAQWAESALDDSFDALIREETELALERTGKDVGTPILTFHPGATKEASFFGPVIAEIPRGDAALKLWDAVETVATTSGMAELKRSLRSRPNFN</sequence>
<proteinExistence type="predicted"/>